<keyword evidence="2" id="KW-0805">Transcription regulation</keyword>
<dbReference type="PANTHER" id="PTHR30055:SF234">
    <property type="entry name" value="HTH-TYPE TRANSCRIPTIONAL REGULATOR BETI"/>
    <property type="match status" value="1"/>
</dbReference>
<dbReference type="InterPro" id="IPR001647">
    <property type="entry name" value="HTH_TetR"/>
</dbReference>
<protein>
    <submittedName>
        <fullName evidence="7">Transcriptional regulator, TetR family</fullName>
    </submittedName>
</protein>
<evidence type="ECO:0000256" key="4">
    <source>
        <dbReference type="ARBA" id="ARBA00023163"/>
    </source>
</evidence>
<dbReference type="Gene3D" id="1.10.357.10">
    <property type="entry name" value="Tetracycline Repressor, domain 2"/>
    <property type="match status" value="1"/>
</dbReference>
<dbReference type="InterPro" id="IPR050109">
    <property type="entry name" value="HTH-type_TetR-like_transc_reg"/>
</dbReference>
<reference evidence="7 8" key="1">
    <citation type="submission" date="2016-10" db="EMBL/GenBank/DDBJ databases">
        <authorList>
            <person name="de Groot N.N."/>
        </authorList>
    </citation>
    <scope>NUCLEOTIDE SEQUENCE [LARGE SCALE GENOMIC DNA]</scope>
    <source>
        <strain evidence="7 8">DSM 5885</strain>
    </source>
</reference>
<dbReference type="SUPFAM" id="SSF48498">
    <property type="entry name" value="Tetracyclin repressor-like, C-terminal domain"/>
    <property type="match status" value="1"/>
</dbReference>
<dbReference type="PROSITE" id="PS01081">
    <property type="entry name" value="HTH_TETR_1"/>
    <property type="match status" value="1"/>
</dbReference>
<evidence type="ECO:0000256" key="5">
    <source>
        <dbReference type="PROSITE-ProRule" id="PRU00335"/>
    </source>
</evidence>
<dbReference type="EMBL" id="FNCY01000008">
    <property type="protein sequence ID" value="SDH75914.1"/>
    <property type="molecule type" value="Genomic_DNA"/>
</dbReference>
<dbReference type="OrthoDB" id="5293556at2"/>
<name>A0A1G8F1F9_9RHOO</name>
<dbReference type="InterPro" id="IPR009057">
    <property type="entry name" value="Homeodomain-like_sf"/>
</dbReference>
<evidence type="ECO:0000256" key="2">
    <source>
        <dbReference type="ARBA" id="ARBA00023015"/>
    </source>
</evidence>
<feature type="domain" description="HTH tetR-type" evidence="6">
    <location>
        <begin position="14"/>
        <end position="74"/>
    </location>
</feature>
<dbReference type="Pfam" id="PF00440">
    <property type="entry name" value="TetR_N"/>
    <property type="match status" value="1"/>
</dbReference>
<evidence type="ECO:0000259" key="6">
    <source>
        <dbReference type="PROSITE" id="PS50977"/>
    </source>
</evidence>
<dbReference type="STRING" id="83767.SAMN05660652_02260"/>
<dbReference type="Proteomes" id="UP000198607">
    <property type="component" value="Unassembled WGS sequence"/>
</dbReference>
<dbReference type="GO" id="GO:0003700">
    <property type="term" value="F:DNA-binding transcription factor activity"/>
    <property type="evidence" value="ECO:0007669"/>
    <property type="project" value="TreeGrafter"/>
</dbReference>
<evidence type="ECO:0000313" key="7">
    <source>
        <dbReference type="EMBL" id="SDH75914.1"/>
    </source>
</evidence>
<sequence>MADSTPTRRRLPAAERRRQVIAAVLELAREASPEGITTQAIANRVGLTHGALFRHFPDKESLWVEVFAWVQKELGTVLDAAFASKGDALARLERVFLEHVGLVAHFPGAPRILFHELQRPVDSPFHERVRNIIGSYRRQLLDLLGEAKRAGQLSPTLDETTAAMLFIGAVQGLVVQSTLFRSEAEMVDAARRIFPLLLDGFRGCSQ</sequence>
<dbReference type="InterPro" id="IPR023772">
    <property type="entry name" value="DNA-bd_HTH_TetR-type_CS"/>
</dbReference>
<evidence type="ECO:0000256" key="3">
    <source>
        <dbReference type="ARBA" id="ARBA00023125"/>
    </source>
</evidence>
<gene>
    <name evidence="7" type="ORF">SAMN05660652_02260</name>
</gene>
<evidence type="ECO:0000313" key="8">
    <source>
        <dbReference type="Proteomes" id="UP000198607"/>
    </source>
</evidence>
<proteinExistence type="predicted"/>
<dbReference type="Pfam" id="PF16925">
    <property type="entry name" value="TetR_C_13"/>
    <property type="match status" value="1"/>
</dbReference>
<dbReference type="GO" id="GO:0000976">
    <property type="term" value="F:transcription cis-regulatory region binding"/>
    <property type="evidence" value="ECO:0007669"/>
    <property type="project" value="TreeGrafter"/>
</dbReference>
<keyword evidence="8" id="KW-1185">Reference proteome</keyword>
<evidence type="ECO:0000256" key="1">
    <source>
        <dbReference type="ARBA" id="ARBA00022491"/>
    </source>
</evidence>
<feature type="DNA-binding region" description="H-T-H motif" evidence="5">
    <location>
        <begin position="37"/>
        <end position="56"/>
    </location>
</feature>
<keyword evidence="1" id="KW-0678">Repressor</keyword>
<dbReference type="PROSITE" id="PS50977">
    <property type="entry name" value="HTH_TETR_2"/>
    <property type="match status" value="1"/>
</dbReference>
<keyword evidence="3 5" id="KW-0238">DNA-binding</keyword>
<organism evidence="7 8">
    <name type="scientific">Propionivibrio dicarboxylicus</name>
    <dbReference type="NCBI Taxonomy" id="83767"/>
    <lineage>
        <taxon>Bacteria</taxon>
        <taxon>Pseudomonadati</taxon>
        <taxon>Pseudomonadota</taxon>
        <taxon>Betaproteobacteria</taxon>
        <taxon>Rhodocyclales</taxon>
        <taxon>Rhodocyclaceae</taxon>
        <taxon>Propionivibrio</taxon>
    </lineage>
</organism>
<dbReference type="InterPro" id="IPR036271">
    <property type="entry name" value="Tet_transcr_reg_TetR-rel_C_sf"/>
</dbReference>
<keyword evidence="4" id="KW-0804">Transcription</keyword>
<dbReference type="RefSeq" id="WP_091937651.1">
    <property type="nucleotide sequence ID" value="NZ_FNCY01000008.1"/>
</dbReference>
<accession>A0A1G8F1F9</accession>
<dbReference type="AlphaFoldDB" id="A0A1G8F1F9"/>
<dbReference type="PANTHER" id="PTHR30055">
    <property type="entry name" value="HTH-TYPE TRANSCRIPTIONAL REGULATOR RUTR"/>
    <property type="match status" value="1"/>
</dbReference>
<dbReference type="InterPro" id="IPR011075">
    <property type="entry name" value="TetR_C"/>
</dbReference>
<dbReference type="SUPFAM" id="SSF46689">
    <property type="entry name" value="Homeodomain-like"/>
    <property type="match status" value="1"/>
</dbReference>